<dbReference type="AlphaFoldDB" id="A0A126V0A6"/>
<keyword evidence="5 13" id="KW-0375">Hydrogen ion transport</keyword>
<evidence type="ECO:0000256" key="6">
    <source>
        <dbReference type="ARBA" id="ARBA00022989"/>
    </source>
</evidence>
<dbReference type="GO" id="GO:0045259">
    <property type="term" value="C:proton-transporting ATP synthase complex"/>
    <property type="evidence" value="ECO:0007669"/>
    <property type="project" value="UniProtKB-KW"/>
</dbReference>
<dbReference type="STRING" id="1579316.RC74_11245"/>
<evidence type="ECO:0000256" key="4">
    <source>
        <dbReference type="ARBA" id="ARBA00022692"/>
    </source>
</evidence>
<gene>
    <name evidence="13" type="primary">atpF</name>
    <name evidence="15" type="ORF">RC74_11245</name>
</gene>
<keyword evidence="2 13" id="KW-0813">Transport</keyword>
<dbReference type="OrthoDB" id="466272at2"/>
<evidence type="ECO:0000313" key="15">
    <source>
        <dbReference type="EMBL" id="AML51761.1"/>
    </source>
</evidence>
<comment type="subcellular location">
    <subcellularLocation>
        <location evidence="13">Cell membrane</location>
        <topology evidence="13">Single-pass membrane protein</topology>
    </subcellularLocation>
    <subcellularLocation>
        <location evidence="12">Endomembrane system</location>
        <topology evidence="12">Single-pass membrane protein</topology>
    </subcellularLocation>
</comment>
<keyword evidence="9 13" id="KW-0066">ATP synthesis</keyword>
<dbReference type="GO" id="GO:0046933">
    <property type="term" value="F:proton-transporting ATP synthase activity, rotational mechanism"/>
    <property type="evidence" value="ECO:0007669"/>
    <property type="project" value="UniProtKB-UniRule"/>
</dbReference>
<comment type="function">
    <text evidence="10 13">F(1)F(0) ATP synthase produces ATP from ADP in the presence of a proton or sodium gradient. F-type ATPases consist of two structural domains, F(1) containing the extramembraneous catalytic core and F(0) containing the membrane proton channel, linked together by a central stalk and a peripheral stalk. During catalysis, ATP synthesis in the catalytic domain of F(1) is coupled via a rotary mechanism of the central stalk subunits to proton translocation.</text>
</comment>
<keyword evidence="4 13" id="KW-0812">Transmembrane</keyword>
<keyword evidence="3 13" id="KW-0138">CF(0)</keyword>
<keyword evidence="13" id="KW-1003">Cell membrane</keyword>
<keyword evidence="16" id="KW-1185">Reference proteome</keyword>
<reference evidence="15 16" key="1">
    <citation type="submission" date="2016-02" db="EMBL/GenBank/DDBJ databases">
        <title>Complete genome sequence of Halocynthiibacter arcticus PAMC 20958t from arctic marine sediment.</title>
        <authorList>
            <person name="Lee Y.M."/>
            <person name="Baek K."/>
            <person name="Lee H.K."/>
            <person name="Shin S.C."/>
        </authorList>
    </citation>
    <scope>NUCLEOTIDE SEQUENCE [LARGE SCALE GENOMIC DNA]</scope>
    <source>
        <strain evidence="15">PAMC 20958</strain>
    </source>
</reference>
<dbReference type="InterPro" id="IPR050059">
    <property type="entry name" value="ATP_synthase_B_chain"/>
</dbReference>
<dbReference type="GO" id="GO:0005886">
    <property type="term" value="C:plasma membrane"/>
    <property type="evidence" value="ECO:0007669"/>
    <property type="project" value="UniProtKB-SubCell"/>
</dbReference>
<evidence type="ECO:0000256" key="9">
    <source>
        <dbReference type="ARBA" id="ARBA00023310"/>
    </source>
</evidence>
<evidence type="ECO:0000256" key="14">
    <source>
        <dbReference type="RuleBase" id="RU003848"/>
    </source>
</evidence>
<protein>
    <recommendedName>
        <fullName evidence="13">ATP synthase subunit b</fullName>
    </recommendedName>
    <alternativeName>
        <fullName evidence="13">ATP synthase F(0) sector subunit b</fullName>
    </alternativeName>
    <alternativeName>
        <fullName evidence="13">ATPase subunit I</fullName>
    </alternativeName>
    <alternativeName>
        <fullName evidence="13">F-type ATPase subunit b</fullName>
        <shortName evidence="13">F-ATPase subunit b</shortName>
    </alternativeName>
</protein>
<evidence type="ECO:0000256" key="11">
    <source>
        <dbReference type="ARBA" id="ARBA00025614"/>
    </source>
</evidence>
<comment type="subunit">
    <text evidence="13">F-type ATPases have 2 components, F(1) - the catalytic core - and F(0) - the membrane proton channel. F(1) has five subunits: alpha(3), beta(3), gamma(1), delta(1), epsilon(1). F(0) has three main subunits: a(1), b(2) and c(10-14). The alpha and beta chains form an alternating ring which encloses part of the gamma chain. F(1) is attached to F(0) by a central stalk formed by the gamma and epsilon chains, while a peripheral stalk is formed by the delta and b chains.</text>
</comment>
<dbReference type="PANTHER" id="PTHR33445:SF2">
    <property type="entry name" value="ATP SYNTHASE SUBUNIT B', CHLOROPLASTIC"/>
    <property type="match status" value="1"/>
</dbReference>
<dbReference type="HAMAP" id="MF_01398">
    <property type="entry name" value="ATP_synth_b_bprime"/>
    <property type="match status" value="1"/>
</dbReference>
<dbReference type="CDD" id="cd06503">
    <property type="entry name" value="ATP-synt_Fo_b"/>
    <property type="match status" value="1"/>
</dbReference>
<dbReference type="KEGG" id="hat:RC74_11245"/>
<evidence type="ECO:0000256" key="5">
    <source>
        <dbReference type="ARBA" id="ARBA00022781"/>
    </source>
</evidence>
<dbReference type="Pfam" id="PF00430">
    <property type="entry name" value="ATP-synt_B"/>
    <property type="match status" value="1"/>
</dbReference>
<comment type="function">
    <text evidence="11">Component of the F(0) channel, it forms part of the peripheral stalk, linking F(1) to F(0). The b'-subunit is a diverged and duplicated form of b found in plants and photosynthetic bacteria.</text>
</comment>
<evidence type="ECO:0000256" key="3">
    <source>
        <dbReference type="ARBA" id="ARBA00022547"/>
    </source>
</evidence>
<dbReference type="RefSeq" id="WP_039001728.1">
    <property type="nucleotide sequence ID" value="NZ_CP014327.1"/>
</dbReference>
<dbReference type="GO" id="GO:0046961">
    <property type="term" value="F:proton-transporting ATPase activity, rotational mechanism"/>
    <property type="evidence" value="ECO:0007669"/>
    <property type="project" value="TreeGrafter"/>
</dbReference>
<sequence length="244" mass="26013">MTIDFWGLGLQAVNVLILIWLLSRLFWRPVAGAIARRQDESQAIMDAAHAAQAKADTALEEVTRARADIDAERDTVLAKASVEAETAAKAARGAARTKAEETIAAAQATIERNTEVARKANATQASDLSLDIAAKLLERLTSPTVQTAFLTLLIEAIEKISATDRAALVANPSGIEIVSATDLGTEREALETAICDALGGTPSLHFVTDPDLIAGLELRSAHFVLHNSWQADLARIRKAVKDAA</sequence>
<keyword evidence="6 13" id="KW-1133">Transmembrane helix</keyword>
<evidence type="ECO:0000256" key="13">
    <source>
        <dbReference type="HAMAP-Rule" id="MF_01398"/>
    </source>
</evidence>
<evidence type="ECO:0000256" key="7">
    <source>
        <dbReference type="ARBA" id="ARBA00023065"/>
    </source>
</evidence>
<dbReference type="InterPro" id="IPR002146">
    <property type="entry name" value="ATP_synth_b/b'su_bac/chlpt"/>
</dbReference>
<accession>A0A126V0A6</accession>
<evidence type="ECO:0000256" key="10">
    <source>
        <dbReference type="ARBA" id="ARBA00025198"/>
    </source>
</evidence>
<organism evidence="15 16">
    <name type="scientific">Falsihalocynthiibacter arcticus</name>
    <dbReference type="NCBI Taxonomy" id="1579316"/>
    <lineage>
        <taxon>Bacteria</taxon>
        <taxon>Pseudomonadati</taxon>
        <taxon>Pseudomonadota</taxon>
        <taxon>Alphaproteobacteria</taxon>
        <taxon>Rhodobacterales</taxon>
        <taxon>Roseobacteraceae</taxon>
        <taxon>Falsihalocynthiibacter</taxon>
    </lineage>
</organism>
<evidence type="ECO:0000256" key="8">
    <source>
        <dbReference type="ARBA" id="ARBA00023136"/>
    </source>
</evidence>
<evidence type="ECO:0000256" key="1">
    <source>
        <dbReference type="ARBA" id="ARBA00005513"/>
    </source>
</evidence>
<feature type="transmembrane region" description="Helical" evidence="13">
    <location>
        <begin position="6"/>
        <end position="27"/>
    </location>
</feature>
<dbReference type="PANTHER" id="PTHR33445">
    <property type="entry name" value="ATP SYNTHASE SUBUNIT B', CHLOROPLASTIC"/>
    <property type="match status" value="1"/>
</dbReference>
<name>A0A126V0A6_9RHOB</name>
<proteinExistence type="inferred from homology"/>
<evidence type="ECO:0000256" key="2">
    <source>
        <dbReference type="ARBA" id="ARBA00022448"/>
    </source>
</evidence>
<keyword evidence="8 13" id="KW-0472">Membrane</keyword>
<dbReference type="GO" id="GO:0012505">
    <property type="term" value="C:endomembrane system"/>
    <property type="evidence" value="ECO:0007669"/>
    <property type="project" value="UniProtKB-SubCell"/>
</dbReference>
<comment type="similarity">
    <text evidence="1 13 14">Belongs to the ATPase B chain family.</text>
</comment>
<evidence type="ECO:0000313" key="16">
    <source>
        <dbReference type="Proteomes" id="UP000070371"/>
    </source>
</evidence>
<dbReference type="Proteomes" id="UP000070371">
    <property type="component" value="Chromosome"/>
</dbReference>
<evidence type="ECO:0000256" key="12">
    <source>
        <dbReference type="ARBA" id="ARBA00037847"/>
    </source>
</evidence>
<dbReference type="EMBL" id="CP014327">
    <property type="protein sequence ID" value="AML51761.1"/>
    <property type="molecule type" value="Genomic_DNA"/>
</dbReference>
<keyword evidence="7 13" id="KW-0406">Ion transport</keyword>